<feature type="signal peptide" evidence="1">
    <location>
        <begin position="1"/>
        <end position="21"/>
    </location>
</feature>
<dbReference type="EMBL" id="JABBWK010000030">
    <property type="protein sequence ID" value="KAG1899864.1"/>
    <property type="molecule type" value="Genomic_DNA"/>
</dbReference>
<evidence type="ECO:0000313" key="3">
    <source>
        <dbReference type="Proteomes" id="UP001195769"/>
    </source>
</evidence>
<keyword evidence="1" id="KW-0732">Signal</keyword>
<reference evidence="2" key="1">
    <citation type="journal article" date="2020" name="New Phytol.">
        <title>Comparative genomics reveals dynamic genome evolution in host specialist ectomycorrhizal fungi.</title>
        <authorList>
            <person name="Lofgren L.A."/>
            <person name="Nguyen N.H."/>
            <person name="Vilgalys R."/>
            <person name="Ruytinx J."/>
            <person name="Liao H.L."/>
            <person name="Branco S."/>
            <person name="Kuo A."/>
            <person name="LaButti K."/>
            <person name="Lipzen A."/>
            <person name="Andreopoulos W."/>
            <person name="Pangilinan J."/>
            <person name="Riley R."/>
            <person name="Hundley H."/>
            <person name="Na H."/>
            <person name="Barry K."/>
            <person name="Grigoriev I.V."/>
            <person name="Stajich J.E."/>
            <person name="Kennedy P.G."/>
        </authorList>
    </citation>
    <scope>NUCLEOTIDE SEQUENCE</scope>
    <source>
        <strain evidence="2">FC203</strain>
    </source>
</reference>
<feature type="chain" id="PRO_5042227845" evidence="1">
    <location>
        <begin position="22"/>
        <end position="89"/>
    </location>
</feature>
<proteinExistence type="predicted"/>
<evidence type="ECO:0000313" key="2">
    <source>
        <dbReference type="EMBL" id="KAG1899864.1"/>
    </source>
</evidence>
<sequence>MKLKSISTILLLAATAGPAVAGPIGYAICQTGKVDEHDCRVQLLQRHRCCMLLCSRFYIRRMYGSLRCSRVWTHSLSESIRECGEKNKH</sequence>
<dbReference type="GeneID" id="64656151"/>
<comment type="caution">
    <text evidence="2">The sequence shown here is derived from an EMBL/GenBank/DDBJ whole genome shotgun (WGS) entry which is preliminary data.</text>
</comment>
<keyword evidence="3" id="KW-1185">Reference proteome</keyword>
<accession>A0AAD4HLH9</accession>
<dbReference type="Proteomes" id="UP001195769">
    <property type="component" value="Unassembled WGS sequence"/>
</dbReference>
<name>A0AAD4HLH9_9AGAM</name>
<gene>
    <name evidence="2" type="ORF">F5891DRAFT_1037125</name>
</gene>
<protein>
    <submittedName>
        <fullName evidence="2">Uncharacterized protein</fullName>
    </submittedName>
</protein>
<organism evidence="2 3">
    <name type="scientific">Suillus fuscotomentosus</name>
    <dbReference type="NCBI Taxonomy" id="1912939"/>
    <lineage>
        <taxon>Eukaryota</taxon>
        <taxon>Fungi</taxon>
        <taxon>Dikarya</taxon>
        <taxon>Basidiomycota</taxon>
        <taxon>Agaricomycotina</taxon>
        <taxon>Agaricomycetes</taxon>
        <taxon>Agaricomycetidae</taxon>
        <taxon>Boletales</taxon>
        <taxon>Suillineae</taxon>
        <taxon>Suillaceae</taxon>
        <taxon>Suillus</taxon>
    </lineage>
</organism>
<feature type="non-terminal residue" evidence="2">
    <location>
        <position position="89"/>
    </location>
</feature>
<dbReference type="RefSeq" id="XP_041225440.1">
    <property type="nucleotide sequence ID" value="XM_041361853.1"/>
</dbReference>
<dbReference type="AlphaFoldDB" id="A0AAD4HLH9"/>
<evidence type="ECO:0000256" key="1">
    <source>
        <dbReference type="SAM" id="SignalP"/>
    </source>
</evidence>